<evidence type="ECO:0000259" key="5">
    <source>
        <dbReference type="PROSITE" id="PS51379"/>
    </source>
</evidence>
<proteinExistence type="predicted"/>
<sequence length="152" mass="16537">MEPFLFVDFSRCIACQACWAACRREHGGVSRLHLLCFQEAAVPLACRQCRKAPCAGFCPEGALVQEEGRGVKFLEERCTHCGLCAAACPFGVLEIVPGPVPDLSRCDLCRRRWEEGLMPVCVLTCPTRALSLDAGGAVGRRRRAQPAAFPVS</sequence>
<organism evidence="6 7">
    <name type="scientific">Desulfacinum infernum DSM 9756</name>
    <dbReference type="NCBI Taxonomy" id="1121391"/>
    <lineage>
        <taxon>Bacteria</taxon>
        <taxon>Pseudomonadati</taxon>
        <taxon>Thermodesulfobacteriota</taxon>
        <taxon>Syntrophobacteria</taxon>
        <taxon>Syntrophobacterales</taxon>
        <taxon>Syntrophobacteraceae</taxon>
        <taxon>Desulfacinum</taxon>
    </lineage>
</organism>
<evidence type="ECO:0000256" key="4">
    <source>
        <dbReference type="ARBA" id="ARBA00023014"/>
    </source>
</evidence>
<gene>
    <name evidence="6" type="ORF">SAMN02745206_01515</name>
</gene>
<reference evidence="7" key="1">
    <citation type="submission" date="2016-11" db="EMBL/GenBank/DDBJ databases">
        <authorList>
            <person name="Varghese N."/>
            <person name="Submissions S."/>
        </authorList>
    </citation>
    <scope>NUCLEOTIDE SEQUENCE [LARGE SCALE GENOMIC DNA]</scope>
    <source>
        <strain evidence="7">DSM 9756</strain>
    </source>
</reference>
<keyword evidence="7" id="KW-1185">Reference proteome</keyword>
<name>A0A1M4ZNB3_9BACT</name>
<dbReference type="Pfam" id="PF13247">
    <property type="entry name" value="Fer4_11"/>
    <property type="match status" value="1"/>
</dbReference>
<evidence type="ECO:0000313" key="6">
    <source>
        <dbReference type="EMBL" id="SHF19415.1"/>
    </source>
</evidence>
<feature type="domain" description="4Fe-4S ferredoxin-type" evidence="5">
    <location>
        <begin position="3"/>
        <end position="32"/>
    </location>
</feature>
<keyword evidence="4" id="KW-0411">Iron-sulfur</keyword>
<keyword evidence="3" id="KW-0408">Iron</keyword>
<dbReference type="PANTHER" id="PTHR43177:SF3">
    <property type="entry name" value="PROTEIN NRFC HOMOLOG"/>
    <property type="match status" value="1"/>
</dbReference>
<dbReference type="GO" id="GO:0051539">
    <property type="term" value="F:4 iron, 4 sulfur cluster binding"/>
    <property type="evidence" value="ECO:0007669"/>
    <property type="project" value="UniProtKB-KW"/>
</dbReference>
<dbReference type="Pfam" id="PF12800">
    <property type="entry name" value="Fer4_4"/>
    <property type="match status" value="1"/>
</dbReference>
<keyword evidence="1" id="KW-0004">4Fe-4S</keyword>
<dbReference type="InterPro" id="IPR050954">
    <property type="entry name" value="ET_IronSulfur_Cluster-Binding"/>
</dbReference>
<keyword evidence="2" id="KW-0479">Metal-binding</keyword>
<dbReference type="RefSeq" id="WP_073038385.1">
    <property type="nucleotide sequence ID" value="NZ_FQVB01000012.1"/>
</dbReference>
<dbReference type="OrthoDB" id="9789030at2"/>
<dbReference type="PANTHER" id="PTHR43177">
    <property type="entry name" value="PROTEIN NRFC"/>
    <property type="match status" value="1"/>
</dbReference>
<accession>A0A1M4ZNB3</accession>
<dbReference type="PROSITE" id="PS51379">
    <property type="entry name" value="4FE4S_FER_2"/>
    <property type="match status" value="2"/>
</dbReference>
<dbReference type="SUPFAM" id="SSF54862">
    <property type="entry name" value="4Fe-4S ferredoxins"/>
    <property type="match status" value="1"/>
</dbReference>
<evidence type="ECO:0000256" key="3">
    <source>
        <dbReference type="ARBA" id="ARBA00023004"/>
    </source>
</evidence>
<dbReference type="PROSITE" id="PS00198">
    <property type="entry name" value="4FE4S_FER_1"/>
    <property type="match status" value="1"/>
</dbReference>
<dbReference type="InterPro" id="IPR017896">
    <property type="entry name" value="4Fe4S_Fe-S-bd"/>
</dbReference>
<dbReference type="InterPro" id="IPR017900">
    <property type="entry name" value="4Fe4S_Fe_S_CS"/>
</dbReference>
<dbReference type="EMBL" id="FQVB01000012">
    <property type="protein sequence ID" value="SHF19415.1"/>
    <property type="molecule type" value="Genomic_DNA"/>
</dbReference>
<evidence type="ECO:0000256" key="2">
    <source>
        <dbReference type="ARBA" id="ARBA00022723"/>
    </source>
</evidence>
<protein>
    <submittedName>
        <fullName evidence="6">Formate dehydrogenase iron-sulfur subunit</fullName>
    </submittedName>
</protein>
<dbReference type="STRING" id="1121391.SAMN02745206_01515"/>
<dbReference type="AlphaFoldDB" id="A0A1M4ZNB3"/>
<feature type="domain" description="4Fe-4S ferredoxin-type" evidence="5">
    <location>
        <begin position="69"/>
        <end position="98"/>
    </location>
</feature>
<dbReference type="GO" id="GO:0046872">
    <property type="term" value="F:metal ion binding"/>
    <property type="evidence" value="ECO:0007669"/>
    <property type="project" value="UniProtKB-KW"/>
</dbReference>
<evidence type="ECO:0000313" key="7">
    <source>
        <dbReference type="Proteomes" id="UP000184076"/>
    </source>
</evidence>
<dbReference type="Proteomes" id="UP000184076">
    <property type="component" value="Unassembled WGS sequence"/>
</dbReference>
<evidence type="ECO:0000256" key="1">
    <source>
        <dbReference type="ARBA" id="ARBA00022485"/>
    </source>
</evidence>
<dbReference type="Gene3D" id="3.30.70.20">
    <property type="match status" value="2"/>
</dbReference>